<dbReference type="AlphaFoldDB" id="A0A8H3TM60"/>
<dbReference type="Pfam" id="PF07859">
    <property type="entry name" value="Abhydrolase_3"/>
    <property type="match status" value="1"/>
</dbReference>
<name>A0A8H3TM60_9TREE</name>
<proteinExistence type="predicted"/>
<dbReference type="Proteomes" id="UP000620104">
    <property type="component" value="Unassembled WGS sequence"/>
</dbReference>
<feature type="transmembrane region" description="Helical" evidence="2">
    <location>
        <begin position="59"/>
        <end position="81"/>
    </location>
</feature>
<sequence length="401" mass="44058">MSAYVDPPPGIITNARAPSSLPRVIATPLALISTVAYVAVLAPYLAYQTLSYYTIGPPWPGWTLGTMLFARGLGLLLQFMYRFGLPQADRRAWGVPIGAKRKGVNVERRRIQGLPTAQEEELRIGWAKQKDVKVVDVPGFMLSPESGNTPSNAHQPSKVTGTGYARANEGEKIVYYLVGGGYIGGHPLRTHLAWTTAQQLNVRVFAVNYRKSLTAETAFPACLLDALAGYLFLTRDLGFLPSNIILMGDSAGGNLALGLARYLAELADRSERKDLKEIGQVGGMILYSDYCGSFGTSGLVSHTRHFHKHLAANPYFSPALPTEKPRFQHLVEGSVKVYIQTGTAEILYDEDVALAKAMHEEGVNVRLRELEGEIHAAILFERTKAMRASEKDIPEFWHSLD</sequence>
<dbReference type="PANTHER" id="PTHR48081:SF5">
    <property type="entry name" value="ALPHA_BETA HYDROLASE FOLD-3 DOMAIN-CONTAINING PROTEIN"/>
    <property type="match status" value="1"/>
</dbReference>
<dbReference type="PANTHER" id="PTHR48081">
    <property type="entry name" value="AB HYDROLASE SUPERFAMILY PROTEIN C4A8.06C"/>
    <property type="match status" value="1"/>
</dbReference>
<gene>
    <name evidence="4" type="ORF">NliqN6_0004</name>
</gene>
<reference evidence="4" key="1">
    <citation type="submission" date="2020-07" db="EMBL/GenBank/DDBJ databases">
        <title>Draft Genome Sequence of a Deep-Sea Yeast, Naganishia (Cryptococcus) liquefaciens strain N6.</title>
        <authorList>
            <person name="Han Y.W."/>
            <person name="Kajitani R."/>
            <person name="Morimoto H."/>
            <person name="Parhat M."/>
            <person name="Tsubouchi H."/>
            <person name="Bakenova O."/>
            <person name="Ogata M."/>
            <person name="Argunhan B."/>
            <person name="Aoki R."/>
            <person name="Kajiwara S."/>
            <person name="Itoh T."/>
            <person name="Iwasaki H."/>
        </authorList>
    </citation>
    <scope>NUCLEOTIDE SEQUENCE</scope>
    <source>
        <strain evidence="4">N6</strain>
    </source>
</reference>
<dbReference type="InterPro" id="IPR029058">
    <property type="entry name" value="AB_hydrolase_fold"/>
</dbReference>
<keyword evidence="2" id="KW-0472">Membrane</keyword>
<protein>
    <recommendedName>
        <fullName evidence="3">Alpha/beta hydrolase fold-3 domain-containing protein</fullName>
    </recommendedName>
</protein>
<evidence type="ECO:0000313" key="5">
    <source>
        <dbReference type="Proteomes" id="UP000620104"/>
    </source>
</evidence>
<keyword evidence="5" id="KW-1185">Reference proteome</keyword>
<dbReference type="InterPro" id="IPR013094">
    <property type="entry name" value="AB_hydrolase_3"/>
</dbReference>
<evidence type="ECO:0000259" key="3">
    <source>
        <dbReference type="Pfam" id="PF07859"/>
    </source>
</evidence>
<keyword evidence="2" id="KW-0812">Transmembrane</keyword>
<dbReference type="GO" id="GO:0016787">
    <property type="term" value="F:hydrolase activity"/>
    <property type="evidence" value="ECO:0007669"/>
    <property type="project" value="UniProtKB-KW"/>
</dbReference>
<organism evidence="4 5">
    <name type="scientific">Naganishia liquefaciens</name>
    <dbReference type="NCBI Taxonomy" id="104408"/>
    <lineage>
        <taxon>Eukaryota</taxon>
        <taxon>Fungi</taxon>
        <taxon>Dikarya</taxon>
        <taxon>Basidiomycota</taxon>
        <taxon>Agaricomycotina</taxon>
        <taxon>Tremellomycetes</taxon>
        <taxon>Filobasidiales</taxon>
        <taxon>Filobasidiaceae</taxon>
        <taxon>Naganishia</taxon>
    </lineage>
</organism>
<dbReference type="SUPFAM" id="SSF53474">
    <property type="entry name" value="alpha/beta-Hydrolases"/>
    <property type="match status" value="1"/>
</dbReference>
<keyword evidence="2" id="KW-1133">Transmembrane helix</keyword>
<dbReference type="Gene3D" id="3.40.50.1820">
    <property type="entry name" value="alpha/beta hydrolase"/>
    <property type="match status" value="1"/>
</dbReference>
<dbReference type="InterPro" id="IPR050300">
    <property type="entry name" value="GDXG_lipolytic_enzyme"/>
</dbReference>
<dbReference type="EMBL" id="BLZA01000002">
    <property type="protein sequence ID" value="GHJ83602.1"/>
    <property type="molecule type" value="Genomic_DNA"/>
</dbReference>
<comment type="caution">
    <text evidence="4">The sequence shown here is derived from an EMBL/GenBank/DDBJ whole genome shotgun (WGS) entry which is preliminary data.</text>
</comment>
<evidence type="ECO:0000256" key="2">
    <source>
        <dbReference type="SAM" id="Phobius"/>
    </source>
</evidence>
<feature type="domain" description="Alpha/beta hydrolase fold-3" evidence="3">
    <location>
        <begin position="175"/>
        <end position="377"/>
    </location>
</feature>
<evidence type="ECO:0000256" key="1">
    <source>
        <dbReference type="ARBA" id="ARBA00022801"/>
    </source>
</evidence>
<accession>A0A8H3TM60</accession>
<evidence type="ECO:0000313" key="4">
    <source>
        <dbReference type="EMBL" id="GHJ83602.1"/>
    </source>
</evidence>
<feature type="transmembrane region" description="Helical" evidence="2">
    <location>
        <begin position="24"/>
        <end position="47"/>
    </location>
</feature>
<dbReference type="OrthoDB" id="2152029at2759"/>
<keyword evidence="1" id="KW-0378">Hydrolase</keyword>